<evidence type="ECO:0000313" key="2">
    <source>
        <dbReference type="Proteomes" id="UP000616769"/>
    </source>
</evidence>
<sequence>MKAVILIAHQKIDELTVVDLILTCLVLFQSNAGSLAILLFLKSIACRNNFNVRMVPVSINHFVVII</sequence>
<accession>A0A132AB76</accession>
<evidence type="ECO:0000313" key="1">
    <source>
        <dbReference type="EMBL" id="KPM08129.1"/>
    </source>
</evidence>
<comment type="caution">
    <text evidence="1">The sequence shown here is derived from an EMBL/GenBank/DDBJ whole genome shotgun (WGS) entry which is preliminary data.</text>
</comment>
<reference evidence="1 2" key="1">
    <citation type="journal article" date="2015" name="Parasit. Vectors">
        <title>Draft genome of the scabies mite.</title>
        <authorList>
            <person name="Rider S.D.Jr."/>
            <person name="Morgan M.S."/>
            <person name="Arlian L.G."/>
        </authorList>
    </citation>
    <scope>NUCLEOTIDE SEQUENCE [LARGE SCALE GENOMIC DNA]</scope>
    <source>
        <strain evidence="1">Arlian Lab</strain>
    </source>
</reference>
<dbReference type="Proteomes" id="UP000616769">
    <property type="component" value="Unassembled WGS sequence"/>
</dbReference>
<dbReference type="VEuPathDB" id="VectorBase:SSCA005863"/>
<organism evidence="1 2">
    <name type="scientific">Sarcoptes scabiei</name>
    <name type="common">Itch mite</name>
    <name type="synonym">Acarus scabiei</name>
    <dbReference type="NCBI Taxonomy" id="52283"/>
    <lineage>
        <taxon>Eukaryota</taxon>
        <taxon>Metazoa</taxon>
        <taxon>Ecdysozoa</taxon>
        <taxon>Arthropoda</taxon>
        <taxon>Chelicerata</taxon>
        <taxon>Arachnida</taxon>
        <taxon>Acari</taxon>
        <taxon>Acariformes</taxon>
        <taxon>Sarcoptiformes</taxon>
        <taxon>Astigmata</taxon>
        <taxon>Psoroptidia</taxon>
        <taxon>Sarcoptoidea</taxon>
        <taxon>Sarcoptidae</taxon>
        <taxon>Sarcoptinae</taxon>
        <taxon>Sarcoptes</taxon>
    </lineage>
</organism>
<gene>
    <name evidence="1" type="ORF">QR98_0066430</name>
</gene>
<protein>
    <submittedName>
        <fullName evidence="1">Uncharacterized protein</fullName>
    </submittedName>
</protein>
<dbReference type="AlphaFoldDB" id="A0A132AB76"/>
<dbReference type="EMBL" id="JXLN01012231">
    <property type="protein sequence ID" value="KPM08129.1"/>
    <property type="molecule type" value="Genomic_DNA"/>
</dbReference>
<name>A0A132AB76_SARSC</name>
<proteinExistence type="predicted"/>